<reference evidence="2 3" key="1">
    <citation type="journal article" date="2014" name="BMC Genomics">
        <title>Oil accumulation mechanisms of the oleaginous microalga Chlorella protothecoides revealed through its genome, transcriptomes, and proteomes.</title>
        <authorList>
            <person name="Gao C."/>
            <person name="Wang Y."/>
            <person name="Shen Y."/>
            <person name="Yan D."/>
            <person name="He X."/>
            <person name="Dai J."/>
            <person name="Wu Q."/>
        </authorList>
    </citation>
    <scope>NUCLEOTIDE SEQUENCE [LARGE SCALE GENOMIC DNA]</scope>
    <source>
        <strain evidence="2 3">0710</strain>
    </source>
</reference>
<proteinExistence type="predicted"/>
<dbReference type="RefSeq" id="XP_011398806.1">
    <property type="nucleotide sequence ID" value="XM_011400504.1"/>
</dbReference>
<evidence type="ECO:0000313" key="3">
    <source>
        <dbReference type="Proteomes" id="UP000028924"/>
    </source>
</evidence>
<organism evidence="2 3">
    <name type="scientific">Auxenochlorella protothecoides</name>
    <name type="common">Green microalga</name>
    <name type="synonym">Chlorella protothecoides</name>
    <dbReference type="NCBI Taxonomy" id="3075"/>
    <lineage>
        <taxon>Eukaryota</taxon>
        <taxon>Viridiplantae</taxon>
        <taxon>Chlorophyta</taxon>
        <taxon>core chlorophytes</taxon>
        <taxon>Trebouxiophyceae</taxon>
        <taxon>Chlorellales</taxon>
        <taxon>Chlorellaceae</taxon>
        <taxon>Auxenochlorella</taxon>
    </lineage>
</organism>
<name>A0A087SJK6_AUXPR</name>
<feature type="region of interest" description="Disordered" evidence="1">
    <location>
        <begin position="99"/>
        <end position="173"/>
    </location>
</feature>
<sequence length="173" mass="16804">MNGAAAEAVAPAAVDAMSAVRFRAGHSAAPVAAGSMSRAISAAASCVALSAPNVASCDRGGPVSDTLLATPASADMAPGSMTVAAYAAIAPGQSAFVPAERATSVSRPGTSNRYRPGPVRWAAGMRSIASTKSSRDSTGSSPASVSAAESCSAEDSVSARPSSRAQSAPGHAP</sequence>
<evidence type="ECO:0000313" key="2">
    <source>
        <dbReference type="EMBL" id="KFM25910.1"/>
    </source>
</evidence>
<accession>A0A087SJK6</accession>
<evidence type="ECO:0000256" key="1">
    <source>
        <dbReference type="SAM" id="MobiDB-lite"/>
    </source>
</evidence>
<dbReference type="Proteomes" id="UP000028924">
    <property type="component" value="Unassembled WGS sequence"/>
</dbReference>
<dbReference type="KEGG" id="apro:F751_4162"/>
<keyword evidence="3" id="KW-1185">Reference proteome</keyword>
<protein>
    <submittedName>
        <fullName evidence="2">Uncharacterized protein</fullName>
    </submittedName>
</protein>
<dbReference type="EMBL" id="KL662124">
    <property type="protein sequence ID" value="KFM25910.1"/>
    <property type="molecule type" value="Genomic_DNA"/>
</dbReference>
<dbReference type="AlphaFoldDB" id="A0A087SJK6"/>
<feature type="compositionally biased region" description="Low complexity" evidence="1">
    <location>
        <begin position="130"/>
        <end position="173"/>
    </location>
</feature>
<dbReference type="GeneID" id="23615553"/>
<gene>
    <name evidence="2" type="ORF">F751_4162</name>
</gene>
<feature type="compositionally biased region" description="Polar residues" evidence="1">
    <location>
        <begin position="103"/>
        <end position="113"/>
    </location>
</feature>